<dbReference type="SUPFAM" id="SSF111369">
    <property type="entry name" value="HlyD-like secretion proteins"/>
    <property type="match status" value="1"/>
</dbReference>
<dbReference type="HOGENOM" id="CLU_018816_1_2_0"/>
<dbReference type="AlphaFoldDB" id="D8PB86"/>
<dbReference type="Gene3D" id="1.10.287.470">
    <property type="entry name" value="Helix hairpin bin"/>
    <property type="match status" value="1"/>
</dbReference>
<evidence type="ECO:0000259" key="4">
    <source>
        <dbReference type="Pfam" id="PF25917"/>
    </source>
</evidence>
<dbReference type="PANTHER" id="PTHR30469:SF37">
    <property type="entry name" value="RAGD PROTEIN"/>
    <property type="match status" value="1"/>
</dbReference>
<dbReference type="Proteomes" id="UP000001660">
    <property type="component" value="Chromosome"/>
</dbReference>
<dbReference type="STRING" id="330214.NIDE0727"/>
<keyword evidence="2" id="KW-0812">Transmembrane</keyword>
<keyword evidence="8" id="KW-1185">Reference proteome</keyword>
<accession>D8PB86</accession>
<dbReference type="InterPro" id="IPR058624">
    <property type="entry name" value="MdtA-like_HH"/>
</dbReference>
<evidence type="ECO:0000259" key="6">
    <source>
        <dbReference type="Pfam" id="PF25989"/>
    </source>
</evidence>
<evidence type="ECO:0000313" key="8">
    <source>
        <dbReference type="Proteomes" id="UP000001660"/>
    </source>
</evidence>
<dbReference type="Gene3D" id="2.40.420.20">
    <property type="match status" value="1"/>
</dbReference>
<dbReference type="Pfam" id="PF25917">
    <property type="entry name" value="BSH_RND"/>
    <property type="match status" value="1"/>
</dbReference>
<dbReference type="Pfam" id="PF25876">
    <property type="entry name" value="HH_MFP_RND"/>
    <property type="match status" value="1"/>
</dbReference>
<sequence length="412" mass="44960">MDCGIRPHRRHGGCRVSVNLIKRHPIVTLGIMLVVAVVALVALRLSSGAKSDPRKNRILTVGTMNPIKQDLDVRLTYTADLIPNQLVNIFSRVDGYIAKIYVDKGDLVKANQLLVEIDHTDYVHAVNQAKANLLSAKAKVVQQEAAVRNATLTLDRMQALIKDQFVSQQDLDTALVNRDAALALQDSLRAQVQQMDVALAQAVTNLAYASIRAPFAGYIAERNLDPGAYVSGTTASTSTMSRGILSVHDVETVRTLIEVVEKDVPLVKVGQRADVRAEAYPNEVFEGTVTRIVQALNRATRTMTVEVDLPNKDHRLKGGMFARVEVLVGKHPQAIQIPLDAVSRLEESQYVYVVKDGKAHQVPVELGARAENRVEVVKGLAGDEQVIVSGKDLVSEGAPVQTQPIDAVKRES</sequence>
<dbReference type="InterPro" id="IPR058637">
    <property type="entry name" value="YknX-like_C"/>
</dbReference>
<dbReference type="Pfam" id="PF25989">
    <property type="entry name" value="YknX_C"/>
    <property type="match status" value="1"/>
</dbReference>
<feature type="domain" description="Multidrug resistance protein MdtA-like alpha-helical hairpin" evidence="3">
    <location>
        <begin position="133"/>
        <end position="209"/>
    </location>
</feature>
<comment type="similarity">
    <text evidence="1">Belongs to the membrane fusion protein (MFP) (TC 8.A.1) family.</text>
</comment>
<dbReference type="eggNOG" id="COG0845">
    <property type="taxonomic scope" value="Bacteria"/>
</dbReference>
<dbReference type="NCBIfam" id="TIGR01730">
    <property type="entry name" value="RND_mfp"/>
    <property type="match status" value="1"/>
</dbReference>
<keyword evidence="2" id="KW-0472">Membrane</keyword>
<dbReference type="PANTHER" id="PTHR30469">
    <property type="entry name" value="MULTIDRUG RESISTANCE PROTEIN MDTA"/>
    <property type="match status" value="1"/>
</dbReference>
<evidence type="ECO:0000259" key="3">
    <source>
        <dbReference type="Pfam" id="PF25876"/>
    </source>
</evidence>
<dbReference type="InterPro" id="IPR006143">
    <property type="entry name" value="RND_pump_MFP"/>
</dbReference>
<dbReference type="KEGG" id="nde:NIDE0727"/>
<evidence type="ECO:0000313" key="7">
    <source>
        <dbReference type="EMBL" id="CBK40495.1"/>
    </source>
</evidence>
<feature type="domain" description="CusB-like beta-barrel" evidence="5">
    <location>
        <begin position="257"/>
        <end position="326"/>
    </location>
</feature>
<reference evidence="7 8" key="1">
    <citation type="journal article" date="2010" name="Proc. Natl. Acad. Sci. U.S.A.">
        <title>A Nitrospira metagenome illuminates the physiology and evolution of globally important nitrite-oxidizing bacteria.</title>
        <authorList>
            <person name="Lucker S."/>
            <person name="Wagner M."/>
            <person name="Maixner F."/>
            <person name="Pelletier E."/>
            <person name="Koch H."/>
            <person name="Vacherie B."/>
            <person name="Rattei T."/>
            <person name="Sinninghe Damste J."/>
            <person name="Spieck E."/>
            <person name="Le Paslier D."/>
            <person name="Daims H."/>
        </authorList>
    </citation>
    <scope>NUCLEOTIDE SEQUENCE [LARGE SCALE GENOMIC DNA]</scope>
</reference>
<gene>
    <name evidence="7" type="ORF">NIDE0727</name>
</gene>
<feature type="domain" description="Multidrug resistance protein MdtA-like barrel-sandwich hybrid" evidence="4">
    <location>
        <begin position="87"/>
        <end position="235"/>
    </location>
</feature>
<dbReference type="EMBL" id="FP929003">
    <property type="protein sequence ID" value="CBK40495.1"/>
    <property type="molecule type" value="Genomic_DNA"/>
</dbReference>
<dbReference type="InterPro" id="IPR058792">
    <property type="entry name" value="Beta-barrel_RND_2"/>
</dbReference>
<protein>
    <submittedName>
        <fullName evidence="7">Putative Acriflavine resistance protein acrA</fullName>
    </submittedName>
</protein>
<evidence type="ECO:0000256" key="1">
    <source>
        <dbReference type="ARBA" id="ARBA00009477"/>
    </source>
</evidence>
<keyword evidence="2" id="KW-1133">Transmembrane helix</keyword>
<dbReference type="GO" id="GO:0015562">
    <property type="term" value="F:efflux transmembrane transporter activity"/>
    <property type="evidence" value="ECO:0007669"/>
    <property type="project" value="TreeGrafter"/>
</dbReference>
<feature type="transmembrane region" description="Helical" evidence="2">
    <location>
        <begin position="26"/>
        <end position="45"/>
    </location>
</feature>
<proteinExistence type="inferred from homology"/>
<name>D8PB86_9BACT</name>
<evidence type="ECO:0000259" key="5">
    <source>
        <dbReference type="Pfam" id="PF25954"/>
    </source>
</evidence>
<organism evidence="7 8">
    <name type="scientific">Nitrospira defluvii</name>
    <dbReference type="NCBI Taxonomy" id="330214"/>
    <lineage>
        <taxon>Bacteria</taxon>
        <taxon>Pseudomonadati</taxon>
        <taxon>Nitrospirota</taxon>
        <taxon>Nitrospiria</taxon>
        <taxon>Nitrospirales</taxon>
        <taxon>Nitrospiraceae</taxon>
        <taxon>Nitrospira</taxon>
    </lineage>
</organism>
<dbReference type="FunFam" id="2.40.30.170:FF:000010">
    <property type="entry name" value="Efflux RND transporter periplasmic adaptor subunit"/>
    <property type="match status" value="1"/>
</dbReference>
<dbReference type="Gene3D" id="2.40.50.100">
    <property type="match status" value="1"/>
</dbReference>
<dbReference type="Pfam" id="PF25954">
    <property type="entry name" value="Beta-barrel_RND_2"/>
    <property type="match status" value="1"/>
</dbReference>
<dbReference type="GO" id="GO:1990281">
    <property type="term" value="C:efflux pump complex"/>
    <property type="evidence" value="ECO:0007669"/>
    <property type="project" value="TreeGrafter"/>
</dbReference>
<dbReference type="Gene3D" id="2.40.30.170">
    <property type="match status" value="1"/>
</dbReference>
<dbReference type="OrthoDB" id="9806939at2"/>
<evidence type="ECO:0000256" key="2">
    <source>
        <dbReference type="SAM" id="Phobius"/>
    </source>
</evidence>
<dbReference type="InterPro" id="IPR058625">
    <property type="entry name" value="MdtA-like_BSH"/>
</dbReference>
<feature type="domain" description="YknX-like C-terminal permuted SH3-like" evidence="6">
    <location>
        <begin position="334"/>
        <end position="401"/>
    </location>
</feature>